<sequence length="126" mass="13871">MLCQVWRGSCLGLTVIMGVIDDAIGGYTFFAVPTSPPSWQRGRYRTDPDSRRRGRGFLEDLPVHLCLLSANLALTESSDLSNVPVSITFHPVFELHIIPLPIRPGNALPAVRSTREASRLGGWISK</sequence>
<keyword evidence="2" id="KW-1185">Reference proteome</keyword>
<evidence type="ECO:0000313" key="2">
    <source>
        <dbReference type="Proteomes" id="UP001326199"/>
    </source>
</evidence>
<reference evidence="1 2" key="1">
    <citation type="journal article" date="2023" name="bioRxiv">
        <title>High-quality genome assemblies of four members of thePodospora anserinaspecies complex.</title>
        <authorList>
            <person name="Ament-Velasquez S.L."/>
            <person name="Vogan A.A."/>
            <person name="Wallerman O."/>
            <person name="Hartmann F."/>
            <person name="Gautier V."/>
            <person name="Silar P."/>
            <person name="Giraud T."/>
            <person name="Johannesson H."/>
        </authorList>
    </citation>
    <scope>NUCLEOTIDE SEQUENCE [LARGE SCALE GENOMIC DNA]</scope>
    <source>
        <strain evidence="1 2">CBS 411.78</strain>
    </source>
</reference>
<protein>
    <submittedName>
        <fullName evidence="1">Uncharacterized protein</fullName>
    </submittedName>
</protein>
<dbReference type="Proteomes" id="UP001326199">
    <property type="component" value="Unassembled WGS sequence"/>
</dbReference>
<organism evidence="1 2">
    <name type="scientific">Podospora pseudopauciseta</name>
    <dbReference type="NCBI Taxonomy" id="2093780"/>
    <lineage>
        <taxon>Eukaryota</taxon>
        <taxon>Fungi</taxon>
        <taxon>Dikarya</taxon>
        <taxon>Ascomycota</taxon>
        <taxon>Pezizomycotina</taxon>
        <taxon>Sordariomycetes</taxon>
        <taxon>Sordariomycetidae</taxon>
        <taxon>Sordariales</taxon>
        <taxon>Podosporaceae</taxon>
        <taxon>Podospora</taxon>
    </lineage>
</organism>
<dbReference type="EMBL" id="JAFFHB010000008">
    <property type="protein sequence ID" value="KAK4662815.1"/>
    <property type="molecule type" value="Genomic_DNA"/>
</dbReference>
<dbReference type="RefSeq" id="XP_062762781.1">
    <property type="nucleotide sequence ID" value="XM_062906250.1"/>
</dbReference>
<gene>
    <name evidence="1" type="ORF">QC763_0092200</name>
</gene>
<comment type="caution">
    <text evidence="1">The sequence shown here is derived from an EMBL/GenBank/DDBJ whole genome shotgun (WGS) entry which is preliminary data.</text>
</comment>
<dbReference type="GeneID" id="87926467"/>
<evidence type="ECO:0000313" key="1">
    <source>
        <dbReference type="EMBL" id="KAK4662815.1"/>
    </source>
</evidence>
<proteinExistence type="predicted"/>
<name>A0ABR0H486_9PEZI</name>
<accession>A0ABR0H486</accession>